<protein>
    <submittedName>
        <fullName evidence="2">Uncharacterized protein</fullName>
    </submittedName>
</protein>
<name>A0A940MPR7_9RHOB</name>
<keyword evidence="3" id="KW-1185">Reference proteome</keyword>
<proteinExistence type="predicted"/>
<evidence type="ECO:0000256" key="1">
    <source>
        <dbReference type="SAM" id="SignalP"/>
    </source>
</evidence>
<gene>
    <name evidence="2" type="ORF">J5474_14020</name>
</gene>
<organism evidence="2 3">
    <name type="scientific">Sagittula salina</name>
    <dbReference type="NCBI Taxonomy" id="2820268"/>
    <lineage>
        <taxon>Bacteria</taxon>
        <taxon>Pseudomonadati</taxon>
        <taxon>Pseudomonadota</taxon>
        <taxon>Alphaproteobacteria</taxon>
        <taxon>Rhodobacterales</taxon>
        <taxon>Roseobacteraceae</taxon>
        <taxon>Sagittula</taxon>
    </lineage>
</organism>
<evidence type="ECO:0000313" key="3">
    <source>
        <dbReference type="Proteomes" id="UP000675940"/>
    </source>
</evidence>
<accession>A0A940MPR7</accession>
<comment type="caution">
    <text evidence="2">The sequence shown here is derived from an EMBL/GenBank/DDBJ whole genome shotgun (WGS) entry which is preliminary data.</text>
</comment>
<evidence type="ECO:0000313" key="2">
    <source>
        <dbReference type="EMBL" id="MBP0483600.1"/>
    </source>
</evidence>
<dbReference type="AlphaFoldDB" id="A0A940MPR7"/>
<keyword evidence="1" id="KW-0732">Signal</keyword>
<reference evidence="2" key="1">
    <citation type="submission" date="2021-03" db="EMBL/GenBank/DDBJ databases">
        <title>Sagittula salina sp. nov. strain M10.9X isolated from the marine waste.</title>
        <authorList>
            <person name="Satari L."/>
            <person name="Molina-Menor E."/>
            <person name="Vidal-Verdu A."/>
            <person name="Pascual J."/>
            <person name="Pereto J."/>
            <person name="Porcar M."/>
        </authorList>
    </citation>
    <scope>NUCLEOTIDE SEQUENCE</scope>
    <source>
        <strain evidence="2">M10.9X</strain>
    </source>
</reference>
<feature type="chain" id="PRO_5037899390" evidence="1">
    <location>
        <begin position="24"/>
        <end position="122"/>
    </location>
</feature>
<dbReference type="Proteomes" id="UP000675940">
    <property type="component" value="Unassembled WGS sequence"/>
</dbReference>
<dbReference type="EMBL" id="JAGISH010000007">
    <property type="protein sequence ID" value="MBP0483600.1"/>
    <property type="molecule type" value="Genomic_DNA"/>
</dbReference>
<dbReference type="RefSeq" id="WP_209361530.1">
    <property type="nucleotide sequence ID" value="NZ_JAGISH010000007.1"/>
</dbReference>
<sequence length="122" mass="12836">MQKFPCTALFMTIVGFAALPALAQTGAAGEFTVVNDTDDNLITGFYTSEDGETFSDNWLAAPLGPGEAAGATFHADSGACTQYFVVGWAADDGISEVEDDVTEIDICDASVVYLGDNEISYE</sequence>
<feature type="signal peptide" evidence="1">
    <location>
        <begin position="1"/>
        <end position="23"/>
    </location>
</feature>